<dbReference type="AlphaFoldDB" id="A0A9Q0RT50"/>
<accession>A0A9Q0RT50</accession>
<dbReference type="OMA" id="WNDMIMA"/>
<dbReference type="Proteomes" id="UP001142055">
    <property type="component" value="Chromosome 1"/>
</dbReference>
<proteinExistence type="predicted"/>
<evidence type="ECO:0000313" key="1">
    <source>
        <dbReference type="EMBL" id="KAJ6225504.1"/>
    </source>
</evidence>
<reference evidence="1" key="1">
    <citation type="submission" date="2022-12" db="EMBL/GenBank/DDBJ databases">
        <title>Genome assemblies of Blomia tropicalis.</title>
        <authorList>
            <person name="Cui Y."/>
        </authorList>
    </citation>
    <scope>NUCLEOTIDE SEQUENCE</scope>
    <source>
        <tissue evidence="1">Adult mites</tissue>
    </source>
</reference>
<gene>
    <name evidence="1" type="ORF">RDWZM_004049</name>
</gene>
<keyword evidence="2" id="KW-1185">Reference proteome</keyword>
<sequence>MWRTLIGMHDHVGISFLPSGHVRCWNDMIMATFRKKLRNCTVNSLDDVRLIAEHCIATTTTTTMTTAIQSDTVENKLIQAILVGTDDEQLQIPLYDWKKRFEMIRQLKQQVINDNLHFDISIDTPGLIQCRKNVKSEFVQYRLIDNENMSLVQNNSLPNKLILEPLPTERRFYLYENVREHFTDNRCHKLWDCDCDTLESMRQKQPKRKLNKEIAKDEKKSKIQRPRCSYCKQIGHRESAFGKVQCPKKRSDSELLAVDDQVQFDETQSGIVTEQSDEINIQSTSSPICDEIRSTIINETFNEDDFEQLFN</sequence>
<organism evidence="1 2">
    <name type="scientific">Blomia tropicalis</name>
    <name type="common">Mite</name>
    <dbReference type="NCBI Taxonomy" id="40697"/>
    <lineage>
        <taxon>Eukaryota</taxon>
        <taxon>Metazoa</taxon>
        <taxon>Ecdysozoa</taxon>
        <taxon>Arthropoda</taxon>
        <taxon>Chelicerata</taxon>
        <taxon>Arachnida</taxon>
        <taxon>Acari</taxon>
        <taxon>Acariformes</taxon>
        <taxon>Sarcoptiformes</taxon>
        <taxon>Astigmata</taxon>
        <taxon>Glycyphagoidea</taxon>
        <taxon>Echimyopodidae</taxon>
        <taxon>Blomia</taxon>
    </lineage>
</organism>
<protein>
    <submittedName>
        <fullName evidence="1">Uncharacterized protein</fullName>
    </submittedName>
</protein>
<comment type="caution">
    <text evidence="1">The sequence shown here is derived from an EMBL/GenBank/DDBJ whole genome shotgun (WGS) entry which is preliminary data.</text>
</comment>
<dbReference type="EMBL" id="JAPWDV010000001">
    <property type="protein sequence ID" value="KAJ6225504.1"/>
    <property type="molecule type" value="Genomic_DNA"/>
</dbReference>
<name>A0A9Q0RT50_BLOTA</name>
<evidence type="ECO:0000313" key="2">
    <source>
        <dbReference type="Proteomes" id="UP001142055"/>
    </source>
</evidence>